<dbReference type="AlphaFoldDB" id="A0A8J7J2B3"/>
<keyword evidence="2" id="KW-0560">Oxidoreductase</keyword>
<organism evidence="4 5">
    <name type="scientific">Lusitaniella coriacea LEGE 07157</name>
    <dbReference type="NCBI Taxonomy" id="945747"/>
    <lineage>
        <taxon>Bacteria</taxon>
        <taxon>Bacillati</taxon>
        <taxon>Cyanobacteriota</taxon>
        <taxon>Cyanophyceae</taxon>
        <taxon>Spirulinales</taxon>
        <taxon>Lusitaniellaceae</taxon>
        <taxon>Lusitaniella</taxon>
    </lineage>
</organism>
<sequence length="291" mass="31909">MKKLLITGASGFLGWNLCHIARKEWDICGTTFSHALDIPGVTTRSLDLRDFEALKQLFAEVKPDAVIHAAACSKPNYCQTHPNEAYGMNVTVTRNIAGLCADAEIPCVFTSTDLIFDGLNAPYKETHSPNPICIYGEQKVIAEESARSRYPKIAICRMPVMFGLPSPASPSFLQGFIRTLREGKEIALFTDEYRSSVSASTAAKGLLLALEKAKGTIHLGGKERLSRYDFGRLMAEVLELPSTGIKACLQKDVKMPAPRPSDVSLDSSKAFDLGYNPPLIREELEQLKGKV</sequence>
<dbReference type="PANTHER" id="PTHR10491">
    <property type="entry name" value="DTDP-4-DEHYDRORHAMNOSE REDUCTASE"/>
    <property type="match status" value="1"/>
</dbReference>
<reference evidence="4" key="1">
    <citation type="submission" date="2020-10" db="EMBL/GenBank/DDBJ databases">
        <authorList>
            <person name="Castelo-Branco R."/>
            <person name="Eusebio N."/>
            <person name="Adriana R."/>
            <person name="Vieira A."/>
            <person name="Brugerolle De Fraissinette N."/>
            <person name="Rezende De Castro R."/>
            <person name="Schneider M.P."/>
            <person name="Vasconcelos V."/>
            <person name="Leao P.N."/>
        </authorList>
    </citation>
    <scope>NUCLEOTIDE SEQUENCE</scope>
    <source>
        <strain evidence="4">LEGE 07157</strain>
    </source>
</reference>
<comment type="caution">
    <text evidence="4">The sequence shown here is derived from an EMBL/GenBank/DDBJ whole genome shotgun (WGS) entry which is preliminary data.</text>
</comment>
<dbReference type="GO" id="GO:0019305">
    <property type="term" value="P:dTDP-rhamnose biosynthetic process"/>
    <property type="evidence" value="ECO:0007669"/>
    <property type="project" value="UniProtKB-UniPathway"/>
</dbReference>
<dbReference type="EC" id="1.1.1.133" evidence="2"/>
<dbReference type="Proteomes" id="UP000654482">
    <property type="component" value="Unassembled WGS sequence"/>
</dbReference>
<dbReference type="Pfam" id="PF04321">
    <property type="entry name" value="RmlD_sub_bind"/>
    <property type="match status" value="1"/>
</dbReference>
<evidence type="ECO:0000313" key="5">
    <source>
        <dbReference type="Proteomes" id="UP000654482"/>
    </source>
</evidence>
<comment type="pathway">
    <text evidence="2">Carbohydrate biosynthesis; dTDP-L-rhamnose biosynthesis.</text>
</comment>
<dbReference type="RefSeq" id="WP_194029393.1">
    <property type="nucleotide sequence ID" value="NZ_JADEWZ010000013.1"/>
</dbReference>
<accession>A0A8J7J2B3</accession>
<comment type="similarity">
    <text evidence="1 2">Belongs to the dTDP-4-dehydrorhamnose reductase family.</text>
</comment>
<proteinExistence type="inferred from homology"/>
<dbReference type="PANTHER" id="PTHR10491:SF4">
    <property type="entry name" value="METHIONINE ADENOSYLTRANSFERASE 2 SUBUNIT BETA"/>
    <property type="match status" value="1"/>
</dbReference>
<dbReference type="Gene3D" id="3.40.50.720">
    <property type="entry name" value="NAD(P)-binding Rossmann-like Domain"/>
    <property type="match status" value="1"/>
</dbReference>
<dbReference type="GO" id="GO:0008831">
    <property type="term" value="F:dTDP-4-dehydrorhamnose reductase activity"/>
    <property type="evidence" value="ECO:0007669"/>
    <property type="project" value="UniProtKB-EC"/>
</dbReference>
<feature type="domain" description="RmlD-like substrate binding" evidence="3">
    <location>
        <begin position="3"/>
        <end position="286"/>
    </location>
</feature>
<evidence type="ECO:0000259" key="3">
    <source>
        <dbReference type="Pfam" id="PF04321"/>
    </source>
</evidence>
<dbReference type="UniPathway" id="UPA00124"/>
<gene>
    <name evidence="4" type="ORF">IQ249_10360</name>
</gene>
<dbReference type="InterPro" id="IPR036291">
    <property type="entry name" value="NAD(P)-bd_dom_sf"/>
</dbReference>
<dbReference type="SUPFAM" id="SSF51735">
    <property type="entry name" value="NAD(P)-binding Rossmann-fold domains"/>
    <property type="match status" value="1"/>
</dbReference>
<dbReference type="InterPro" id="IPR005913">
    <property type="entry name" value="dTDP_dehydrorham_reduct"/>
</dbReference>
<dbReference type="EMBL" id="JADEWZ010000013">
    <property type="protein sequence ID" value="MBE9116299.1"/>
    <property type="molecule type" value="Genomic_DNA"/>
</dbReference>
<keyword evidence="5" id="KW-1185">Reference proteome</keyword>
<evidence type="ECO:0000256" key="1">
    <source>
        <dbReference type="ARBA" id="ARBA00010944"/>
    </source>
</evidence>
<keyword evidence="2" id="KW-0521">NADP</keyword>
<evidence type="ECO:0000256" key="2">
    <source>
        <dbReference type="RuleBase" id="RU364082"/>
    </source>
</evidence>
<dbReference type="CDD" id="cd05254">
    <property type="entry name" value="dTDP_HR_like_SDR_e"/>
    <property type="match status" value="1"/>
</dbReference>
<dbReference type="InterPro" id="IPR029903">
    <property type="entry name" value="RmlD-like-bd"/>
</dbReference>
<protein>
    <recommendedName>
        <fullName evidence="2">dTDP-4-dehydrorhamnose reductase</fullName>
        <ecNumber evidence="2">1.1.1.133</ecNumber>
    </recommendedName>
</protein>
<name>A0A8J7J2B3_9CYAN</name>
<comment type="function">
    <text evidence="2">Catalyzes the reduction of dTDP-6-deoxy-L-lyxo-4-hexulose to yield dTDP-L-rhamnose.</text>
</comment>
<evidence type="ECO:0000313" key="4">
    <source>
        <dbReference type="EMBL" id="MBE9116299.1"/>
    </source>
</evidence>